<dbReference type="InterPro" id="IPR045021">
    <property type="entry name" value="PSI1/2/3"/>
</dbReference>
<evidence type="ECO:0008006" key="6">
    <source>
        <dbReference type="Google" id="ProtNLM"/>
    </source>
</evidence>
<evidence type="ECO:0000313" key="4">
    <source>
        <dbReference type="EMBL" id="KAF6154830.1"/>
    </source>
</evidence>
<feature type="region of interest" description="Disordered" evidence="1">
    <location>
        <begin position="1"/>
        <end position="39"/>
    </location>
</feature>
<dbReference type="EMBL" id="JACGCM010001453">
    <property type="protein sequence ID" value="KAF6154830.1"/>
    <property type="molecule type" value="Genomic_DNA"/>
</dbReference>
<comment type="caution">
    <text evidence="4">The sequence shown here is derived from an EMBL/GenBank/DDBJ whole genome shotgun (WGS) entry which is preliminary data.</text>
</comment>
<dbReference type="Pfam" id="PF11961">
    <property type="entry name" value="DUF3475"/>
    <property type="match status" value="1"/>
</dbReference>
<keyword evidence="5" id="KW-1185">Reference proteome</keyword>
<feature type="domain" description="DUF668" evidence="2">
    <location>
        <begin position="334"/>
        <end position="419"/>
    </location>
</feature>
<dbReference type="InterPro" id="IPR007700">
    <property type="entry name" value="DUF668"/>
</dbReference>
<name>A0A7J7MJ54_9MAGN</name>
<feature type="domain" description="DUF3475" evidence="3">
    <location>
        <begin position="114"/>
        <end position="170"/>
    </location>
</feature>
<reference evidence="4 5" key="1">
    <citation type="journal article" date="2020" name="IScience">
        <title>Genome Sequencing of the Endangered Kingdonia uniflora (Circaeasteraceae, Ranunculales) Reveals Potential Mechanisms of Evolutionary Specialization.</title>
        <authorList>
            <person name="Sun Y."/>
            <person name="Deng T."/>
            <person name="Zhang A."/>
            <person name="Moore M.J."/>
            <person name="Landis J.B."/>
            <person name="Lin N."/>
            <person name="Zhang H."/>
            <person name="Zhang X."/>
            <person name="Huang J."/>
            <person name="Zhang X."/>
            <person name="Sun H."/>
            <person name="Wang H."/>
        </authorList>
    </citation>
    <scope>NUCLEOTIDE SEQUENCE [LARGE SCALE GENOMIC DNA]</scope>
    <source>
        <strain evidence="4">TB1705</strain>
        <tissue evidence="4">Leaf</tissue>
    </source>
</reference>
<dbReference type="AlphaFoldDB" id="A0A7J7MJ54"/>
<dbReference type="PANTHER" id="PTHR31730:SF18">
    <property type="entry name" value="PROTEIN PSK SIMULATOR 2"/>
    <property type="match status" value="1"/>
</dbReference>
<evidence type="ECO:0000313" key="5">
    <source>
        <dbReference type="Proteomes" id="UP000541444"/>
    </source>
</evidence>
<organism evidence="4 5">
    <name type="scientific">Kingdonia uniflora</name>
    <dbReference type="NCBI Taxonomy" id="39325"/>
    <lineage>
        <taxon>Eukaryota</taxon>
        <taxon>Viridiplantae</taxon>
        <taxon>Streptophyta</taxon>
        <taxon>Embryophyta</taxon>
        <taxon>Tracheophyta</taxon>
        <taxon>Spermatophyta</taxon>
        <taxon>Magnoliopsida</taxon>
        <taxon>Ranunculales</taxon>
        <taxon>Circaeasteraceae</taxon>
        <taxon>Kingdonia</taxon>
    </lineage>
</organism>
<evidence type="ECO:0000259" key="3">
    <source>
        <dbReference type="Pfam" id="PF11961"/>
    </source>
</evidence>
<feature type="region of interest" description="Disordered" evidence="1">
    <location>
        <begin position="541"/>
        <end position="577"/>
    </location>
</feature>
<gene>
    <name evidence="4" type="ORF">GIB67_033859</name>
</gene>
<dbReference type="InterPro" id="IPR021864">
    <property type="entry name" value="DUF3475"/>
</dbReference>
<dbReference type="OrthoDB" id="2020544at2759"/>
<protein>
    <recommendedName>
        <fullName evidence="6">DUF668 family protein</fullName>
    </recommendedName>
</protein>
<feature type="compositionally biased region" description="Low complexity" evidence="1">
    <location>
        <begin position="560"/>
        <end position="569"/>
    </location>
</feature>
<dbReference type="Pfam" id="PF05003">
    <property type="entry name" value="DUF668"/>
    <property type="match status" value="1"/>
</dbReference>
<dbReference type="Proteomes" id="UP000541444">
    <property type="component" value="Unassembled WGS sequence"/>
</dbReference>
<evidence type="ECO:0000259" key="2">
    <source>
        <dbReference type="Pfam" id="PF05003"/>
    </source>
</evidence>
<dbReference type="GO" id="GO:0045927">
    <property type="term" value="P:positive regulation of growth"/>
    <property type="evidence" value="ECO:0007669"/>
    <property type="project" value="InterPro"/>
</dbReference>
<dbReference type="PANTHER" id="PTHR31730">
    <property type="entry name" value="OS01G0873900 PROTEIN"/>
    <property type="match status" value="1"/>
</dbReference>
<accession>A0A7J7MJ54</accession>
<proteinExistence type="predicted"/>
<evidence type="ECO:0000256" key="1">
    <source>
        <dbReference type="SAM" id="MobiDB-lite"/>
    </source>
</evidence>
<sequence length="594" mass="67190">MGAVCSAGVPKTNSGNFKTSKKNISDDGATSDSETNSTRRKMYNYSGELIVLEPARRTAGRKGPPTGSVLSRARIVGLERAVEVLDTLGSSITNMNPNSGFISGMASRGNKIAIMAFEVANTIVKGANLLQSLSKDNIRILKEVTIYSDGVQRLVSSDTEELLRIAATDKREEYDLFSKEVARFGDLCKDPQWHNLGRYFQKFDSDVAQHRQLREDVEMTVQELTTLAQHTAELYQEFNVLDRFEQDYRRKLEEVDSLHLSRKEESLMMFHSELKHQRKLVRSLKRKCLWSRNLEQVMEKLVDIVTFIHQEICEAFGYNGITVNRKEPTASPQRLGASGLALHYANIINQIDIIVSRPSSLPSNTRDTLYQGLPSGVKTALRSRLLSFRSNEELTVTRIKTEIEKTLHWLVPVATNTTKAHQGFGWVGEWANTGNDFSKKTSSPNNNLIRIQTLYHAEKEKTESYILELVIWLHHLIIQVRQRDFGLNSFVPVRSPTRKLLCLQLETTEDNKKTEKLHKLSQEERDMLLLPCMSSRRLNPRISKSQEFSTGKKSKGKKGLGLSKSIGSSPTREFKEDVGHTTKNVLDVIDGLGY</sequence>